<keyword evidence="2" id="KW-1185">Reference proteome</keyword>
<dbReference type="OrthoDB" id="6696026at2"/>
<organism evidence="1 2">
    <name type="scientific">Acinetobacter brisouii CIP 110357</name>
    <dbReference type="NCBI Taxonomy" id="1341683"/>
    <lineage>
        <taxon>Bacteria</taxon>
        <taxon>Pseudomonadati</taxon>
        <taxon>Pseudomonadota</taxon>
        <taxon>Gammaproteobacteria</taxon>
        <taxon>Moraxellales</taxon>
        <taxon>Moraxellaceae</taxon>
        <taxon>Acinetobacter</taxon>
    </lineage>
</organism>
<evidence type="ECO:0000313" key="1">
    <source>
        <dbReference type="EMBL" id="ESK51754.1"/>
    </source>
</evidence>
<comment type="caution">
    <text evidence="1">The sequence shown here is derived from an EMBL/GenBank/DDBJ whole genome shotgun (WGS) entry which is preliminary data.</text>
</comment>
<sequence length="85" mass="9641">MTIKDQIYRAENLKALHCLHKAGIQHQVIALFMTSEGLSLNEQDVTLLINLYDDCGKVKIPQKKVQAMIVAKKLGQYDDRFPCPV</sequence>
<dbReference type="AlphaFoldDB" id="V2VVI2"/>
<dbReference type="Proteomes" id="UP000018418">
    <property type="component" value="Unassembled WGS sequence"/>
</dbReference>
<dbReference type="STRING" id="396323.VH98_03710"/>
<proteinExistence type="predicted"/>
<evidence type="ECO:0000313" key="2">
    <source>
        <dbReference type="Proteomes" id="UP000018418"/>
    </source>
</evidence>
<gene>
    <name evidence="1" type="ORF">P255_01183</name>
</gene>
<dbReference type="PATRIC" id="fig|1341683.3.peg.1172"/>
<protein>
    <submittedName>
        <fullName evidence="1">Uncharacterized protein</fullName>
    </submittedName>
</protein>
<reference evidence="1 2" key="1">
    <citation type="submission" date="2013-10" db="EMBL/GenBank/DDBJ databases">
        <title>The Genome Sequence of Acinetobacter brisouii CIP 110357.</title>
        <authorList>
            <consortium name="The Broad Institute Genomics Platform"/>
            <consortium name="The Broad Institute Genome Sequencing Center for Infectious Disease"/>
            <person name="Cerqueira G."/>
            <person name="Feldgarden M."/>
            <person name="Courvalin P."/>
            <person name="Grillot-Courvalin C."/>
            <person name="Clermont D."/>
            <person name="Rocha E."/>
            <person name="Yoon E.-J."/>
            <person name="Nemec A."/>
            <person name="Young S.K."/>
            <person name="Zeng Q."/>
            <person name="Gargeya S."/>
            <person name="Fitzgerald M."/>
            <person name="Abouelleil A."/>
            <person name="Alvarado L."/>
            <person name="Berlin A.M."/>
            <person name="Chapman S.B."/>
            <person name="Gainer-Dewar J."/>
            <person name="Goldberg J."/>
            <person name="Gnerre S."/>
            <person name="Griggs A."/>
            <person name="Gujja S."/>
            <person name="Hansen M."/>
            <person name="Howarth C."/>
            <person name="Imamovic A."/>
            <person name="Ireland A."/>
            <person name="Larimer J."/>
            <person name="McCowan C."/>
            <person name="Murphy C."/>
            <person name="Pearson M."/>
            <person name="Poon T.W."/>
            <person name="Priest M."/>
            <person name="Roberts A."/>
            <person name="Saif S."/>
            <person name="Shea T."/>
            <person name="Sykes S."/>
            <person name="Wortman J."/>
            <person name="Nusbaum C."/>
            <person name="Birren B."/>
        </authorList>
    </citation>
    <scope>NUCLEOTIDE SEQUENCE [LARGE SCALE GENOMIC DNA]</scope>
    <source>
        <strain evidence="1 2">CIP 110357</strain>
    </source>
</reference>
<dbReference type="RefSeq" id="WP_004901465.1">
    <property type="nucleotide sequence ID" value="NZ_BBTI01000009.1"/>
</dbReference>
<dbReference type="EMBL" id="AYEU01000005">
    <property type="protein sequence ID" value="ESK51754.1"/>
    <property type="molecule type" value="Genomic_DNA"/>
</dbReference>
<dbReference type="HOGENOM" id="CLU_2505252_0_0_6"/>
<accession>V2VVI2</accession>
<name>V2VVI2_9GAMM</name>